<comment type="caution">
    <text evidence="1">The sequence shown here is derived from an EMBL/GenBank/DDBJ whole genome shotgun (WGS) entry which is preliminary data.</text>
</comment>
<dbReference type="EMBL" id="BARV01021596">
    <property type="protein sequence ID" value="GAI25470.1"/>
    <property type="molecule type" value="Genomic_DNA"/>
</dbReference>
<evidence type="ECO:0000313" key="1">
    <source>
        <dbReference type="EMBL" id="GAI25470.1"/>
    </source>
</evidence>
<proteinExistence type="predicted"/>
<accession>X1NFC5</accession>
<feature type="non-terminal residue" evidence="1">
    <location>
        <position position="102"/>
    </location>
</feature>
<protein>
    <submittedName>
        <fullName evidence="1">Uncharacterized protein</fullName>
    </submittedName>
</protein>
<dbReference type="AlphaFoldDB" id="X1NFC5"/>
<name>X1NFC5_9ZZZZ</name>
<reference evidence="1" key="1">
    <citation type="journal article" date="2014" name="Front. Microbiol.">
        <title>High frequency of phylogenetically diverse reductive dehalogenase-homologous genes in deep subseafloor sedimentary metagenomes.</title>
        <authorList>
            <person name="Kawai M."/>
            <person name="Futagami T."/>
            <person name="Toyoda A."/>
            <person name="Takaki Y."/>
            <person name="Nishi S."/>
            <person name="Hori S."/>
            <person name="Arai W."/>
            <person name="Tsubouchi T."/>
            <person name="Morono Y."/>
            <person name="Uchiyama I."/>
            <person name="Ito T."/>
            <person name="Fujiyama A."/>
            <person name="Inagaki F."/>
            <person name="Takami H."/>
        </authorList>
    </citation>
    <scope>NUCLEOTIDE SEQUENCE</scope>
    <source>
        <strain evidence="1">Expedition CK06-06</strain>
    </source>
</reference>
<gene>
    <name evidence="1" type="ORF">S06H3_35755</name>
</gene>
<organism evidence="1">
    <name type="scientific">marine sediment metagenome</name>
    <dbReference type="NCBI Taxonomy" id="412755"/>
    <lineage>
        <taxon>unclassified sequences</taxon>
        <taxon>metagenomes</taxon>
        <taxon>ecological metagenomes</taxon>
    </lineage>
</organism>
<sequence>MALPTRCVTSEAYPYGDLDEDCVISMPDLDIMSEVWLDKDFEAPVVPPNDANLIVWYTFDNPADGFAGLSDSSTMSYHGIAVNDVSVHDGMLTLMNEYIWPT</sequence>